<dbReference type="OrthoDB" id="4424523at2759"/>
<evidence type="ECO:0000313" key="3">
    <source>
        <dbReference type="Proteomes" id="UP000077069"/>
    </source>
</evidence>
<dbReference type="AlphaFoldDB" id="A0A177CJQ5"/>
<feature type="compositionally biased region" description="Basic and acidic residues" evidence="1">
    <location>
        <begin position="79"/>
        <end position="94"/>
    </location>
</feature>
<organism evidence="2 3">
    <name type="scientific">Paraphaeosphaeria sporulosa</name>
    <dbReference type="NCBI Taxonomy" id="1460663"/>
    <lineage>
        <taxon>Eukaryota</taxon>
        <taxon>Fungi</taxon>
        <taxon>Dikarya</taxon>
        <taxon>Ascomycota</taxon>
        <taxon>Pezizomycotina</taxon>
        <taxon>Dothideomycetes</taxon>
        <taxon>Pleosporomycetidae</taxon>
        <taxon>Pleosporales</taxon>
        <taxon>Massarineae</taxon>
        <taxon>Didymosphaeriaceae</taxon>
        <taxon>Paraphaeosphaeria</taxon>
    </lineage>
</organism>
<feature type="region of interest" description="Disordered" evidence="1">
    <location>
        <begin position="66"/>
        <end position="95"/>
    </location>
</feature>
<dbReference type="RefSeq" id="XP_018037846.1">
    <property type="nucleotide sequence ID" value="XM_018180142.1"/>
</dbReference>
<protein>
    <submittedName>
        <fullName evidence="2">Uncharacterized protein</fullName>
    </submittedName>
</protein>
<proteinExistence type="predicted"/>
<reference evidence="2 3" key="1">
    <citation type="submission" date="2016-05" db="EMBL/GenBank/DDBJ databases">
        <title>Comparative analysis of secretome profiles of manganese(II)-oxidizing ascomycete fungi.</title>
        <authorList>
            <consortium name="DOE Joint Genome Institute"/>
            <person name="Zeiner C.A."/>
            <person name="Purvine S.O."/>
            <person name="Zink E.M."/>
            <person name="Wu S."/>
            <person name="Pasa-Tolic L."/>
            <person name="Chaput D.L."/>
            <person name="Haridas S."/>
            <person name="Grigoriev I.V."/>
            <person name="Santelli C.M."/>
            <person name="Hansel C.M."/>
        </authorList>
    </citation>
    <scope>NUCLEOTIDE SEQUENCE [LARGE SCALE GENOMIC DNA]</scope>
    <source>
        <strain evidence="2 3">AP3s5-JAC2a</strain>
    </source>
</reference>
<keyword evidence="3" id="KW-1185">Reference proteome</keyword>
<sequence length="224" mass="24636">MSDRCCHAAEGDVQQPDATAALGNTGLRLEGVKIFDDSLQQPRSSPNLLSRDAQLHLFSTSSHSRNLPIATAAPNSEPNPEHVLHEEKQAHSAEESTTARTVLWALAESAEVFTDLENSLHDSDLHPGAPWGFVVVRTVYGSFARMLEELTSNNRETLEDAQQGHVFLRHKLTILNNKATLNSADCHTVLRCFTHPHLSVGQFPDIKVVTINFWGGRAATIVED</sequence>
<name>A0A177CJQ5_9PLEO</name>
<evidence type="ECO:0000313" key="2">
    <source>
        <dbReference type="EMBL" id="OAG07481.1"/>
    </source>
</evidence>
<dbReference type="EMBL" id="KV441551">
    <property type="protein sequence ID" value="OAG07481.1"/>
    <property type="molecule type" value="Genomic_DNA"/>
</dbReference>
<dbReference type="InParanoid" id="A0A177CJQ5"/>
<dbReference type="STRING" id="1460663.A0A177CJQ5"/>
<dbReference type="GeneID" id="28763628"/>
<evidence type="ECO:0000256" key="1">
    <source>
        <dbReference type="SAM" id="MobiDB-lite"/>
    </source>
</evidence>
<dbReference type="Proteomes" id="UP000077069">
    <property type="component" value="Unassembled WGS sequence"/>
</dbReference>
<accession>A0A177CJQ5</accession>
<gene>
    <name evidence="2" type="ORF">CC84DRAFT_1175281</name>
</gene>